<proteinExistence type="predicted"/>
<feature type="coiled-coil region" evidence="1">
    <location>
        <begin position="13"/>
        <end position="40"/>
    </location>
</feature>
<evidence type="ECO:0000256" key="2">
    <source>
        <dbReference type="SAM" id="MobiDB-lite"/>
    </source>
</evidence>
<evidence type="ECO:0000313" key="5">
    <source>
        <dbReference type="Proteomes" id="UP001213972"/>
    </source>
</evidence>
<evidence type="ECO:0000259" key="3">
    <source>
        <dbReference type="SMART" id="SM00507"/>
    </source>
</evidence>
<dbReference type="CDD" id="cd00085">
    <property type="entry name" value="HNHc"/>
    <property type="match status" value="1"/>
</dbReference>
<feature type="region of interest" description="Disordered" evidence="2">
    <location>
        <begin position="215"/>
        <end position="261"/>
    </location>
</feature>
<dbReference type="Proteomes" id="UP001213972">
    <property type="component" value="Chromosome"/>
</dbReference>
<name>A0AAJ5W166_9MICO</name>
<dbReference type="SMART" id="SM00507">
    <property type="entry name" value="HNHc"/>
    <property type="match status" value="1"/>
</dbReference>
<reference evidence="4" key="1">
    <citation type="submission" date="2023-03" db="EMBL/GenBank/DDBJ databases">
        <title>Andean soil-derived lignocellulolytic bacterial consortium as a source of novel taxa and putative plastic-active enzymes.</title>
        <authorList>
            <person name="Diaz-Garcia L."/>
            <person name="Chuvochina M."/>
            <person name="Feuerriegel G."/>
            <person name="Bunk B."/>
            <person name="Sproer C."/>
            <person name="Streit W.R."/>
            <person name="Rodriguez L.M."/>
            <person name="Overmann J."/>
            <person name="Jimenez D.J."/>
        </authorList>
    </citation>
    <scope>NUCLEOTIDE SEQUENCE</scope>
    <source>
        <strain evidence="4">MAG 4610</strain>
    </source>
</reference>
<dbReference type="AlphaFoldDB" id="A0AAJ5W166"/>
<dbReference type="InterPro" id="IPR003870">
    <property type="entry name" value="DUF222"/>
</dbReference>
<evidence type="ECO:0000256" key="1">
    <source>
        <dbReference type="SAM" id="Coils"/>
    </source>
</evidence>
<feature type="compositionally biased region" description="Low complexity" evidence="2">
    <location>
        <begin position="240"/>
        <end position="255"/>
    </location>
</feature>
<accession>A0AAJ5W166</accession>
<dbReference type="InterPro" id="IPR003615">
    <property type="entry name" value="HNH_nuc"/>
</dbReference>
<feature type="domain" description="HNH nuclease" evidence="3">
    <location>
        <begin position="362"/>
        <end position="414"/>
    </location>
</feature>
<dbReference type="EMBL" id="CP119321">
    <property type="protein sequence ID" value="WEK13079.1"/>
    <property type="molecule type" value="Genomic_DNA"/>
</dbReference>
<protein>
    <submittedName>
        <fullName evidence="4">DUF222 domain-containing protein</fullName>
    </submittedName>
</protein>
<dbReference type="Pfam" id="PF02720">
    <property type="entry name" value="DUF222"/>
    <property type="match status" value="1"/>
</dbReference>
<sequence>MTGNTGTAWQQRIETLLHALADARRDAAAAQAREAALLAEAVEIAQAMAQDAGEPTSVADIPIRSLAAQIGAAARVSDRTLQKHMSDAVVLVEKFPATFAAWAAGDVSHGHVRVVVDAGAALEDDAARAVYEDAALEVARRETPGRLKPAARILAARLHPVPLQERHTVAAAKREVWVRDLDDGMAELIAILPAAIAHGIRDRVDQYARRVVEARSGGASAAPAPDATADGALLPHPDTTRPTDTQPIDTQPTDTRPADTRRVSEVRADVFADLVLTGHATPETTNDAIPAGEAIIARVQVTVPVLTAVGHDDAPAELIGKGPIDTATALRLAGTATGWDRVLTHPATGTVLATDRYRPNDHLKRTLRVRDEHCRFPGCRTPTGRSDIDHTIAREHDGATELTNLAHLCRRHHTLKHHSAWRVRQTPDGILHWTSPTGRTYPDHPARTLVFTTATTTTTSRSRPN</sequence>
<organism evidence="4 5">
    <name type="scientific">Candidatus Microbacterium phytovorans</name>
    <dbReference type="NCBI Taxonomy" id="3121374"/>
    <lineage>
        <taxon>Bacteria</taxon>
        <taxon>Bacillati</taxon>
        <taxon>Actinomycetota</taxon>
        <taxon>Actinomycetes</taxon>
        <taxon>Micrococcales</taxon>
        <taxon>Microbacteriaceae</taxon>
        <taxon>Microbacterium</taxon>
    </lineage>
</organism>
<evidence type="ECO:0000313" key="4">
    <source>
        <dbReference type="EMBL" id="WEK13079.1"/>
    </source>
</evidence>
<keyword evidence="1" id="KW-0175">Coiled coil</keyword>
<gene>
    <name evidence="4" type="ORF">P0Y48_11470</name>
</gene>
<feature type="compositionally biased region" description="Low complexity" evidence="2">
    <location>
        <begin position="215"/>
        <end position="232"/>
    </location>
</feature>
<dbReference type="Gene3D" id="1.10.30.50">
    <property type="match status" value="1"/>
</dbReference>